<name>A0A5B9FTS5_9FLAO</name>
<keyword evidence="1" id="KW-0732">Signal</keyword>
<dbReference type="RefSeq" id="WP_147581669.1">
    <property type="nucleotide sequence ID" value="NZ_CP042831.1"/>
</dbReference>
<dbReference type="Proteomes" id="UP000321222">
    <property type="component" value="Chromosome"/>
</dbReference>
<dbReference type="InterPro" id="IPR014756">
    <property type="entry name" value="Ig_E-set"/>
</dbReference>
<reference evidence="2 3" key="1">
    <citation type="submission" date="2019-08" db="EMBL/GenBank/DDBJ databases">
        <title>Flavobacterium alkalisoli sp. nov., isolated from rhizosphere soil of Suaeda salsa.</title>
        <authorList>
            <person name="Sun J.-Q."/>
            <person name="Xu L."/>
        </authorList>
    </citation>
    <scope>NUCLEOTIDE SEQUENCE [LARGE SCALE GENOMIC DNA]</scope>
    <source>
        <strain evidence="2 3">XS-5</strain>
    </source>
</reference>
<dbReference type="Gene3D" id="2.60.40.10">
    <property type="entry name" value="Immunoglobulins"/>
    <property type="match status" value="2"/>
</dbReference>
<evidence type="ECO:0008006" key="4">
    <source>
        <dbReference type="Google" id="ProtNLM"/>
    </source>
</evidence>
<dbReference type="InterPro" id="IPR013783">
    <property type="entry name" value="Ig-like_fold"/>
</dbReference>
<gene>
    <name evidence="2" type="ORF">FUA48_00805</name>
</gene>
<protein>
    <recommendedName>
        <fullName evidence="4">IPT/TIG domain-containing protein</fullName>
    </recommendedName>
</protein>
<dbReference type="OrthoDB" id="1491905at2"/>
<dbReference type="AlphaFoldDB" id="A0A5B9FTS5"/>
<organism evidence="2 3">
    <name type="scientific">Flavobacterium alkalisoli</name>
    <dbReference type="NCBI Taxonomy" id="2602769"/>
    <lineage>
        <taxon>Bacteria</taxon>
        <taxon>Pseudomonadati</taxon>
        <taxon>Bacteroidota</taxon>
        <taxon>Flavobacteriia</taxon>
        <taxon>Flavobacteriales</taxon>
        <taxon>Flavobacteriaceae</taxon>
        <taxon>Flavobacterium</taxon>
    </lineage>
</organism>
<evidence type="ECO:0000313" key="3">
    <source>
        <dbReference type="Proteomes" id="UP000321222"/>
    </source>
</evidence>
<dbReference type="SUPFAM" id="SSF81296">
    <property type="entry name" value="E set domains"/>
    <property type="match status" value="1"/>
</dbReference>
<dbReference type="Gene3D" id="2.60.120.430">
    <property type="entry name" value="Galactose-binding lectin"/>
    <property type="match status" value="1"/>
</dbReference>
<dbReference type="PROSITE" id="PS51257">
    <property type="entry name" value="PROKAR_LIPOPROTEIN"/>
    <property type="match status" value="1"/>
</dbReference>
<keyword evidence="3" id="KW-1185">Reference proteome</keyword>
<dbReference type="KEGG" id="fak:FUA48_00805"/>
<feature type="chain" id="PRO_5022684916" description="IPT/TIG domain-containing protein" evidence="1">
    <location>
        <begin position="22"/>
        <end position="344"/>
    </location>
</feature>
<accession>A0A5B9FTS5</accession>
<evidence type="ECO:0000313" key="2">
    <source>
        <dbReference type="EMBL" id="QEE48167.1"/>
    </source>
</evidence>
<dbReference type="EMBL" id="CP042831">
    <property type="protein sequence ID" value="QEE48167.1"/>
    <property type="molecule type" value="Genomic_DNA"/>
</dbReference>
<feature type="signal peptide" evidence="1">
    <location>
        <begin position="1"/>
        <end position="21"/>
    </location>
</feature>
<evidence type="ECO:0000256" key="1">
    <source>
        <dbReference type="SAM" id="SignalP"/>
    </source>
</evidence>
<proteinExistence type="predicted"/>
<sequence length="344" mass="38106">MKTFKLKKLMGLLTVFTVVFLGIVSCSDDDSSASTSAPEINSIALAADENLEPLEVGYANNMYAIQGVGFSTLQKVYFNDTDTYFNPTLVTENTIFVTIDKDTPYADASNELKIVTKYGTAVYPFIVAPPAPELRSFQPVNAADGEVVTLLGNYFLDPVVTVGGVEAEIVSTSLTEVAIKLPAGSQHKYIEVETISGSDAWGTAVGTAIYDDAFYDPWTIEEWNNHEYITDPAKAYQGVTFIKKEISGWDNIQGNWAWDDQISQYTGIRFSVRSDDPGKLVLIFNGANWGDANFAFTTTSDWKEYRYTWEELGGMPEALQNISFQEFTGATHNYYFDNIGFTVD</sequence>